<protein>
    <submittedName>
        <fullName evidence="4">Uncharacterized protein</fullName>
    </submittedName>
</protein>
<reference evidence="4 5" key="1">
    <citation type="submission" date="2016-02" db="EMBL/GenBank/DDBJ databases">
        <title>Genome analysis of coral dinoflagellate symbionts highlights evolutionary adaptations to a symbiotic lifestyle.</title>
        <authorList>
            <person name="Aranda M."/>
            <person name="Li Y."/>
            <person name="Liew Y.J."/>
            <person name="Baumgarten S."/>
            <person name="Simakov O."/>
            <person name="Wilson M."/>
            <person name="Piel J."/>
            <person name="Ashoor H."/>
            <person name="Bougouffa S."/>
            <person name="Bajic V.B."/>
            <person name="Ryu T."/>
            <person name="Ravasi T."/>
            <person name="Bayer T."/>
            <person name="Micklem G."/>
            <person name="Kim H."/>
            <person name="Bhak J."/>
            <person name="Lajeunesse T.C."/>
            <person name="Voolstra C.R."/>
        </authorList>
    </citation>
    <scope>NUCLEOTIDE SEQUENCE [LARGE SCALE GENOMIC DNA]</scope>
    <source>
        <strain evidence="4 5">CCMP2467</strain>
    </source>
</reference>
<evidence type="ECO:0000313" key="4">
    <source>
        <dbReference type="EMBL" id="OLP88888.1"/>
    </source>
</evidence>
<evidence type="ECO:0000313" key="5">
    <source>
        <dbReference type="Proteomes" id="UP000186817"/>
    </source>
</evidence>
<evidence type="ECO:0000256" key="2">
    <source>
        <dbReference type="ARBA" id="ARBA00022737"/>
    </source>
</evidence>
<sequence length="140" mass="14785">MSQGVGPDKLRLNVLTASYLDPLSPLYFDTFDKSGTEDEYLMWDCEFACGDGLVVGEEQCDDGNLVAFDGCDASCEAHSGDDVMSACGNVEPGFVCDGQGKVVAPHRIPRDCHQPVGRSEVLDACTPGLALSPPELLVGG</sequence>
<dbReference type="Proteomes" id="UP000186817">
    <property type="component" value="Unassembled WGS sequence"/>
</dbReference>
<keyword evidence="3" id="KW-1015">Disulfide bond</keyword>
<comment type="caution">
    <text evidence="4">The sequence shown here is derived from an EMBL/GenBank/DDBJ whole genome shotgun (WGS) entry which is preliminary data.</text>
</comment>
<accession>A0A1Q9D142</accession>
<keyword evidence="1" id="KW-0732">Signal</keyword>
<dbReference type="Pfam" id="PF13948">
    <property type="entry name" value="DUF4215"/>
    <property type="match status" value="1"/>
</dbReference>
<keyword evidence="5" id="KW-1185">Reference proteome</keyword>
<name>A0A1Q9D142_SYMMI</name>
<organism evidence="4 5">
    <name type="scientific">Symbiodinium microadriaticum</name>
    <name type="common">Dinoflagellate</name>
    <name type="synonym">Zooxanthella microadriatica</name>
    <dbReference type="NCBI Taxonomy" id="2951"/>
    <lineage>
        <taxon>Eukaryota</taxon>
        <taxon>Sar</taxon>
        <taxon>Alveolata</taxon>
        <taxon>Dinophyceae</taxon>
        <taxon>Suessiales</taxon>
        <taxon>Symbiodiniaceae</taxon>
        <taxon>Symbiodinium</taxon>
    </lineage>
</organism>
<keyword evidence="2" id="KW-0677">Repeat</keyword>
<proteinExistence type="predicted"/>
<dbReference type="AlphaFoldDB" id="A0A1Q9D142"/>
<evidence type="ECO:0000256" key="3">
    <source>
        <dbReference type="ARBA" id="ARBA00023157"/>
    </source>
</evidence>
<dbReference type="InterPro" id="IPR011936">
    <property type="entry name" value="Myxo_disulph_rpt"/>
</dbReference>
<gene>
    <name evidence="4" type="ORF">AK812_SmicGene29711</name>
</gene>
<dbReference type="EMBL" id="LSRX01000789">
    <property type="protein sequence ID" value="OLP88888.1"/>
    <property type="molecule type" value="Genomic_DNA"/>
</dbReference>
<dbReference type="OrthoDB" id="430815at2759"/>
<dbReference type="NCBIfam" id="TIGR02232">
    <property type="entry name" value="myxo_disulf_rpt"/>
    <property type="match status" value="1"/>
</dbReference>
<evidence type="ECO:0000256" key="1">
    <source>
        <dbReference type="ARBA" id="ARBA00022729"/>
    </source>
</evidence>